<reference evidence="12 13" key="1">
    <citation type="journal article" date="2018" name="Nat. Ecol. Evol.">
        <title>Shark genomes provide insights into elasmobranch evolution and the origin of vertebrates.</title>
        <authorList>
            <person name="Hara Y"/>
            <person name="Yamaguchi K"/>
            <person name="Onimaru K"/>
            <person name="Kadota M"/>
            <person name="Koyanagi M"/>
            <person name="Keeley SD"/>
            <person name="Tatsumi K"/>
            <person name="Tanaka K"/>
            <person name="Motone F"/>
            <person name="Kageyama Y"/>
            <person name="Nozu R"/>
            <person name="Adachi N"/>
            <person name="Nishimura O"/>
            <person name="Nakagawa R"/>
            <person name="Tanegashima C"/>
            <person name="Kiyatake I"/>
            <person name="Matsumoto R"/>
            <person name="Murakumo K"/>
            <person name="Nishida K"/>
            <person name="Terakita A"/>
            <person name="Kuratani S"/>
            <person name="Sato K"/>
            <person name="Hyodo S Kuraku.S."/>
        </authorList>
    </citation>
    <scope>NUCLEOTIDE SEQUENCE [LARGE SCALE GENOMIC DNA]</scope>
</reference>
<evidence type="ECO:0000256" key="1">
    <source>
        <dbReference type="ARBA" id="ARBA00004435"/>
    </source>
</evidence>
<evidence type="ECO:0000256" key="5">
    <source>
        <dbReference type="ARBA" id="ARBA00022475"/>
    </source>
</evidence>
<dbReference type="GO" id="GO:0005198">
    <property type="term" value="F:structural molecule activity"/>
    <property type="evidence" value="ECO:0007669"/>
    <property type="project" value="InterPro"/>
</dbReference>
<proteinExistence type="inferred from homology"/>
<evidence type="ECO:0000256" key="7">
    <source>
        <dbReference type="ARBA" id="ARBA00022949"/>
    </source>
</evidence>
<dbReference type="OrthoDB" id="10025519at2759"/>
<keyword evidence="13" id="KW-1185">Reference proteome</keyword>
<evidence type="ECO:0000256" key="9">
    <source>
        <dbReference type="ARBA" id="ARBA00023136"/>
    </source>
</evidence>
<dbReference type="Gene3D" id="1.20.140.150">
    <property type="match status" value="1"/>
</dbReference>
<evidence type="ECO:0000256" key="10">
    <source>
        <dbReference type="SAM" id="MobiDB-lite"/>
    </source>
</evidence>
<feature type="transmembrane region" description="Helical" evidence="11">
    <location>
        <begin position="31"/>
        <end position="54"/>
    </location>
</feature>
<gene>
    <name evidence="12" type="ORF">scyTo_0021386</name>
</gene>
<feature type="region of interest" description="Disordered" evidence="10">
    <location>
        <begin position="61"/>
        <end position="80"/>
    </location>
</feature>
<dbReference type="STRING" id="75743.A0A401Q7P3"/>
<evidence type="ECO:0000256" key="2">
    <source>
        <dbReference type="ARBA" id="ARBA00004651"/>
    </source>
</evidence>
<evidence type="ECO:0000256" key="6">
    <source>
        <dbReference type="ARBA" id="ARBA00022692"/>
    </source>
</evidence>
<dbReference type="GO" id="GO:0005886">
    <property type="term" value="C:plasma membrane"/>
    <property type="evidence" value="ECO:0007669"/>
    <property type="project" value="UniProtKB-SubCell"/>
</dbReference>
<dbReference type="GO" id="GO:0005923">
    <property type="term" value="C:bicellular tight junction"/>
    <property type="evidence" value="ECO:0007669"/>
    <property type="project" value="UniProtKB-SubCell"/>
</dbReference>
<evidence type="ECO:0008006" key="14">
    <source>
        <dbReference type="Google" id="ProtNLM"/>
    </source>
</evidence>
<keyword evidence="5" id="KW-1003">Cell membrane</keyword>
<evidence type="ECO:0000256" key="11">
    <source>
        <dbReference type="SAM" id="Phobius"/>
    </source>
</evidence>
<evidence type="ECO:0000313" key="13">
    <source>
        <dbReference type="Proteomes" id="UP000288216"/>
    </source>
</evidence>
<keyword evidence="7" id="KW-0965">Cell junction</keyword>
<keyword evidence="9 11" id="KW-0472">Membrane</keyword>
<evidence type="ECO:0000256" key="4">
    <source>
        <dbReference type="ARBA" id="ARBA00022427"/>
    </source>
</evidence>
<dbReference type="Pfam" id="PF00822">
    <property type="entry name" value="PMP22_Claudin"/>
    <property type="match status" value="1"/>
</dbReference>
<dbReference type="OMA" id="YGNNIAQ"/>
<dbReference type="InterPro" id="IPR004031">
    <property type="entry name" value="PMP22/EMP/MP20/Claudin"/>
</dbReference>
<dbReference type="EMBL" id="BFAA01018863">
    <property type="protein sequence ID" value="GCB81381.1"/>
    <property type="molecule type" value="Genomic_DNA"/>
</dbReference>
<feature type="non-terminal residue" evidence="12">
    <location>
        <position position="1"/>
    </location>
</feature>
<dbReference type="AlphaFoldDB" id="A0A401Q7P3"/>
<keyword evidence="4" id="KW-0796">Tight junction</keyword>
<keyword evidence="8 11" id="KW-1133">Transmembrane helix</keyword>
<evidence type="ECO:0000256" key="3">
    <source>
        <dbReference type="ARBA" id="ARBA00008295"/>
    </source>
</evidence>
<comment type="subcellular location">
    <subcellularLocation>
        <location evidence="1">Cell junction</location>
        <location evidence="1">Tight junction</location>
    </subcellularLocation>
    <subcellularLocation>
        <location evidence="2">Cell membrane</location>
        <topology evidence="2">Multi-pass membrane protein</topology>
    </subcellularLocation>
</comment>
<dbReference type="Proteomes" id="UP000288216">
    <property type="component" value="Unassembled WGS sequence"/>
</dbReference>
<keyword evidence="6 11" id="KW-0812">Transmembrane</keyword>
<protein>
    <recommendedName>
        <fullName evidence="14">Claudin 1</fullName>
    </recommendedName>
</protein>
<sequence length="80" mass="8624">LAVLVATAWYGNNIAQEFYNPFTPTNSRFEFGQALFIGWAAAALTLLGGVFLCCSWTKGNGGRQAYPRSQSAPSAAKNYV</sequence>
<comment type="caution">
    <text evidence="12">The sequence shown here is derived from an EMBL/GenBank/DDBJ whole genome shotgun (WGS) entry which is preliminary data.</text>
</comment>
<evidence type="ECO:0000256" key="8">
    <source>
        <dbReference type="ARBA" id="ARBA00022989"/>
    </source>
</evidence>
<dbReference type="InterPro" id="IPR006187">
    <property type="entry name" value="Claudin"/>
</dbReference>
<organism evidence="12 13">
    <name type="scientific">Scyliorhinus torazame</name>
    <name type="common">Cloudy catshark</name>
    <name type="synonym">Catulus torazame</name>
    <dbReference type="NCBI Taxonomy" id="75743"/>
    <lineage>
        <taxon>Eukaryota</taxon>
        <taxon>Metazoa</taxon>
        <taxon>Chordata</taxon>
        <taxon>Craniata</taxon>
        <taxon>Vertebrata</taxon>
        <taxon>Chondrichthyes</taxon>
        <taxon>Elasmobranchii</taxon>
        <taxon>Galeomorphii</taxon>
        <taxon>Galeoidea</taxon>
        <taxon>Carcharhiniformes</taxon>
        <taxon>Scyliorhinidae</taxon>
        <taxon>Scyliorhinus</taxon>
    </lineage>
</organism>
<evidence type="ECO:0000313" key="12">
    <source>
        <dbReference type="EMBL" id="GCB81381.1"/>
    </source>
</evidence>
<comment type="similarity">
    <text evidence="3">Belongs to the claudin family.</text>
</comment>
<dbReference type="PANTHER" id="PTHR12002">
    <property type="entry name" value="CLAUDIN"/>
    <property type="match status" value="1"/>
</dbReference>
<name>A0A401Q7P3_SCYTO</name>
<accession>A0A401Q7P3</accession>